<name>H6L5V5_SAPGL</name>
<protein>
    <submittedName>
        <fullName evidence="1">Uncharacterized protein</fullName>
    </submittedName>
</protein>
<accession>H6L5V5</accession>
<dbReference type="EMBL" id="CP002831">
    <property type="protein sequence ID" value="AFC26355.1"/>
    <property type="molecule type" value="Genomic_DNA"/>
</dbReference>
<evidence type="ECO:0000313" key="1">
    <source>
        <dbReference type="EMBL" id="AFC26355.1"/>
    </source>
</evidence>
<keyword evidence="2" id="KW-1185">Reference proteome</keyword>
<evidence type="ECO:0000313" key="2">
    <source>
        <dbReference type="Proteomes" id="UP000007519"/>
    </source>
</evidence>
<organism evidence="1 2">
    <name type="scientific">Saprospira grandis (strain Lewin)</name>
    <dbReference type="NCBI Taxonomy" id="984262"/>
    <lineage>
        <taxon>Bacteria</taxon>
        <taxon>Pseudomonadati</taxon>
        <taxon>Bacteroidota</taxon>
        <taxon>Saprospiria</taxon>
        <taxon>Saprospirales</taxon>
        <taxon>Saprospiraceae</taxon>
        <taxon>Saprospira</taxon>
    </lineage>
</organism>
<reference evidence="1 2" key="1">
    <citation type="journal article" date="2012" name="Stand. Genomic Sci.">
        <title>Complete genome sequencing and analysis of Saprospira grandis str. Lewin, a predatory marine bacterium.</title>
        <authorList>
            <person name="Saw J.H."/>
            <person name="Yuryev A."/>
            <person name="Kanbe M."/>
            <person name="Hou S."/>
            <person name="Young A.G."/>
            <person name="Aizawa S."/>
            <person name="Alam M."/>
        </authorList>
    </citation>
    <scope>NUCLEOTIDE SEQUENCE [LARGE SCALE GENOMIC DNA]</scope>
    <source>
        <strain evidence="1 2">Lewin</strain>
    </source>
</reference>
<dbReference type="AlphaFoldDB" id="H6L5V5"/>
<sequence length="43" mass="4687">MARFNFTDRLQIGVELVDGIFVDKKELATVGIADKLFGALAFG</sequence>
<dbReference type="KEGG" id="sgn:SGRA_3631"/>
<gene>
    <name evidence="1" type="ordered locus">SGRA_3631</name>
</gene>
<dbReference type="Proteomes" id="UP000007519">
    <property type="component" value="Chromosome"/>
</dbReference>
<dbReference type="HOGENOM" id="CLU_3239428_0_0_10"/>
<proteinExistence type="predicted"/>